<feature type="compositionally biased region" description="Gly residues" evidence="1">
    <location>
        <begin position="258"/>
        <end position="273"/>
    </location>
</feature>
<dbReference type="Gene3D" id="3.10.310.50">
    <property type="match status" value="1"/>
</dbReference>
<protein>
    <recommendedName>
        <fullName evidence="3">TPM domain-containing protein</fullName>
    </recommendedName>
</protein>
<keyword evidence="2" id="KW-1133">Transmembrane helix</keyword>
<accession>A0ABQ1GES6</accession>
<keyword evidence="2" id="KW-0812">Transmembrane</keyword>
<dbReference type="EMBL" id="BMHF01000010">
    <property type="protein sequence ID" value="GGA42267.1"/>
    <property type="molecule type" value="Genomic_DNA"/>
</dbReference>
<evidence type="ECO:0000259" key="3">
    <source>
        <dbReference type="Pfam" id="PF04536"/>
    </source>
</evidence>
<dbReference type="Proteomes" id="UP000609323">
    <property type="component" value="Unassembled WGS sequence"/>
</dbReference>
<keyword evidence="2" id="KW-0472">Membrane</keyword>
<sequence length="281" mass="31390">MNTHMNKNKNKRKHMNKHKYMNKLGRLWLFLLLLFAVVGLPFQHAASEVNKSLIYDEAHLLTAEQTKELNELALRYGAERETDFIIFTTDNPENLDVVDLTENFYDEKAPGYDKPHGNAAILTLDMRNRDVYLAGFYKAEERLDDGRLQKIRSKITPDLTEGNYADAFETYIKTAYKYMGFKPGVNPDNILFNGWFQLGVAVVIGGIVVGIMAYRSGGTVTVNRMTYEDAATSGVLAQEDRYIRTTTTRRKIERQSSGSGGGGGGGRTGGGHSHSGSRGSF</sequence>
<feature type="transmembrane region" description="Helical" evidence="2">
    <location>
        <begin position="195"/>
        <end position="214"/>
    </location>
</feature>
<dbReference type="Pfam" id="PF04536">
    <property type="entry name" value="TPM_phosphatase"/>
    <property type="match status" value="1"/>
</dbReference>
<name>A0ABQ1GES6_9BACL</name>
<evidence type="ECO:0000256" key="1">
    <source>
        <dbReference type="SAM" id="MobiDB-lite"/>
    </source>
</evidence>
<dbReference type="InterPro" id="IPR007621">
    <property type="entry name" value="TPM_dom"/>
</dbReference>
<comment type="caution">
    <text evidence="4">The sequence shown here is derived from an EMBL/GenBank/DDBJ whole genome shotgun (WGS) entry which is preliminary data.</text>
</comment>
<organism evidence="4 5">
    <name type="scientific">Paenibacillus physcomitrellae</name>
    <dbReference type="NCBI Taxonomy" id="1619311"/>
    <lineage>
        <taxon>Bacteria</taxon>
        <taxon>Bacillati</taxon>
        <taxon>Bacillota</taxon>
        <taxon>Bacilli</taxon>
        <taxon>Bacillales</taxon>
        <taxon>Paenibacillaceae</taxon>
        <taxon>Paenibacillus</taxon>
    </lineage>
</organism>
<evidence type="ECO:0000313" key="5">
    <source>
        <dbReference type="Proteomes" id="UP000609323"/>
    </source>
</evidence>
<reference evidence="5" key="1">
    <citation type="journal article" date="2019" name="Int. J. Syst. Evol. Microbiol.">
        <title>The Global Catalogue of Microorganisms (GCM) 10K type strain sequencing project: providing services to taxonomists for standard genome sequencing and annotation.</title>
        <authorList>
            <consortium name="The Broad Institute Genomics Platform"/>
            <consortium name="The Broad Institute Genome Sequencing Center for Infectious Disease"/>
            <person name="Wu L."/>
            <person name="Ma J."/>
        </authorList>
    </citation>
    <scope>NUCLEOTIDE SEQUENCE [LARGE SCALE GENOMIC DNA]</scope>
    <source>
        <strain evidence="5">CGMCC 1.15044</strain>
    </source>
</reference>
<gene>
    <name evidence="4" type="ORF">GCM10010917_29410</name>
</gene>
<evidence type="ECO:0000256" key="2">
    <source>
        <dbReference type="SAM" id="Phobius"/>
    </source>
</evidence>
<proteinExistence type="predicted"/>
<feature type="domain" description="TPM" evidence="3">
    <location>
        <begin position="54"/>
        <end position="176"/>
    </location>
</feature>
<evidence type="ECO:0000313" key="4">
    <source>
        <dbReference type="EMBL" id="GGA42267.1"/>
    </source>
</evidence>
<feature type="region of interest" description="Disordered" evidence="1">
    <location>
        <begin position="243"/>
        <end position="281"/>
    </location>
</feature>
<keyword evidence="5" id="KW-1185">Reference proteome</keyword>